<dbReference type="InterPro" id="IPR004101">
    <property type="entry name" value="Mur_ligase_C"/>
</dbReference>
<protein>
    <recommendedName>
        <fullName evidence="8">UDP-N-acetylmuramoyl-tripeptide--D-alanyl-D-alanine ligase</fullName>
    </recommendedName>
</protein>
<dbReference type="InterPro" id="IPR013221">
    <property type="entry name" value="Mur_ligase_cen"/>
</dbReference>
<evidence type="ECO:0000256" key="2">
    <source>
        <dbReference type="ARBA" id="ARBA00022741"/>
    </source>
</evidence>
<gene>
    <name evidence="6" type="ORF">COT63_01360</name>
</gene>
<keyword evidence="1" id="KW-0436">Ligase</keyword>
<dbReference type="PANTHER" id="PTHR43024:SF1">
    <property type="entry name" value="UDP-N-ACETYLMURAMOYL-TRIPEPTIDE--D-ALANYL-D-ALANINE LIGASE"/>
    <property type="match status" value="1"/>
</dbReference>
<sequence>MLNSLKKIFHIFRRQLAKFWLKFFPKLIIIGITGSYGKTNTVQAIEAVLKTKFQTLTTDINLDTIYNLPLTLLKIRPKTKVLILEYGVDHKGEMDKHLALVKPQIGVITGITPVHSEKNLLGSLEGIIKEKSKLIEKLTQKGWAILNFDNQYVRKMAQKTVASIISYGNKPQFNYWASDIKVNLKGTSFLLHYNEVGKKQIKAIKTKLIGKHFVHEIMTALAVGKILGVDINHGAQGINNLKPLSGRMSIEEGPLETILLNDSLRANPESTIAGLETLAAIKHSSKKIAVLGEMGELGNYCQKEHYRVGTVFAKLNIDFLITIGSDTKWIIKGAKDRRFPKKEIFYAENVREAALFLKETLKPNNLWYLKGSRLKHLERILLILEGKRVDCQLTSCHNYWSCQNCPKLVKE</sequence>
<dbReference type="GO" id="GO:0005524">
    <property type="term" value="F:ATP binding"/>
    <property type="evidence" value="ECO:0007669"/>
    <property type="project" value="UniProtKB-KW"/>
</dbReference>
<dbReference type="GO" id="GO:0016881">
    <property type="term" value="F:acid-amino acid ligase activity"/>
    <property type="evidence" value="ECO:0007669"/>
    <property type="project" value="InterPro"/>
</dbReference>
<evidence type="ECO:0000259" key="4">
    <source>
        <dbReference type="Pfam" id="PF02875"/>
    </source>
</evidence>
<dbReference type="Gene3D" id="3.90.190.20">
    <property type="entry name" value="Mur ligase, C-terminal domain"/>
    <property type="match status" value="1"/>
</dbReference>
<evidence type="ECO:0000313" key="7">
    <source>
        <dbReference type="Proteomes" id="UP000231282"/>
    </source>
</evidence>
<dbReference type="Proteomes" id="UP000231282">
    <property type="component" value="Unassembled WGS sequence"/>
</dbReference>
<evidence type="ECO:0000256" key="3">
    <source>
        <dbReference type="ARBA" id="ARBA00022840"/>
    </source>
</evidence>
<dbReference type="InterPro" id="IPR051046">
    <property type="entry name" value="MurCDEF_CellWall_CoF430Synth"/>
</dbReference>
<keyword evidence="3" id="KW-0067">ATP-binding</keyword>
<dbReference type="Pfam" id="PF02875">
    <property type="entry name" value="Mur_ligase_C"/>
    <property type="match status" value="1"/>
</dbReference>
<dbReference type="Gene3D" id="3.40.1190.10">
    <property type="entry name" value="Mur-like, catalytic domain"/>
    <property type="match status" value="1"/>
</dbReference>
<comment type="caution">
    <text evidence="6">The sequence shown here is derived from an EMBL/GenBank/DDBJ whole genome shotgun (WGS) entry which is preliminary data.</text>
</comment>
<keyword evidence="2" id="KW-0547">Nucleotide-binding</keyword>
<evidence type="ECO:0008006" key="8">
    <source>
        <dbReference type="Google" id="ProtNLM"/>
    </source>
</evidence>
<reference evidence="7" key="1">
    <citation type="submission" date="2017-09" db="EMBL/GenBank/DDBJ databases">
        <title>Depth-based differentiation of microbial function through sediment-hosted aquifers and enrichment of novel symbionts in the deep terrestrial subsurface.</title>
        <authorList>
            <person name="Probst A.J."/>
            <person name="Ladd B."/>
            <person name="Jarett J.K."/>
            <person name="Geller-Mcgrath D.E."/>
            <person name="Sieber C.M.K."/>
            <person name="Emerson J.B."/>
            <person name="Anantharaman K."/>
            <person name="Thomas B.C."/>
            <person name="Malmstrom R."/>
            <person name="Stieglmeier M."/>
            <person name="Klingl A."/>
            <person name="Woyke T."/>
            <person name="Ryan C.M."/>
            <person name="Banfield J.F."/>
        </authorList>
    </citation>
    <scope>NUCLEOTIDE SEQUENCE [LARGE SCALE GENOMIC DNA]</scope>
</reference>
<accession>A0A2H0WTF4</accession>
<feature type="domain" description="Mur ligase central" evidence="5">
    <location>
        <begin position="32"/>
        <end position="223"/>
    </location>
</feature>
<dbReference type="SUPFAM" id="SSF53623">
    <property type="entry name" value="MurD-like peptide ligases, catalytic domain"/>
    <property type="match status" value="1"/>
</dbReference>
<dbReference type="Pfam" id="PF08245">
    <property type="entry name" value="Mur_ligase_M"/>
    <property type="match status" value="1"/>
</dbReference>
<name>A0A2H0WTF4_9BACT</name>
<dbReference type="SUPFAM" id="SSF53244">
    <property type="entry name" value="MurD-like peptide ligases, peptide-binding domain"/>
    <property type="match status" value="1"/>
</dbReference>
<evidence type="ECO:0000313" key="6">
    <source>
        <dbReference type="EMBL" id="PIS15189.1"/>
    </source>
</evidence>
<dbReference type="EMBL" id="PEZH01000023">
    <property type="protein sequence ID" value="PIS15189.1"/>
    <property type="molecule type" value="Genomic_DNA"/>
</dbReference>
<feature type="domain" description="Mur ligase C-terminal" evidence="4">
    <location>
        <begin position="246"/>
        <end position="373"/>
    </location>
</feature>
<proteinExistence type="predicted"/>
<dbReference type="InterPro" id="IPR036565">
    <property type="entry name" value="Mur-like_cat_sf"/>
</dbReference>
<evidence type="ECO:0000256" key="1">
    <source>
        <dbReference type="ARBA" id="ARBA00022598"/>
    </source>
</evidence>
<evidence type="ECO:0000259" key="5">
    <source>
        <dbReference type="Pfam" id="PF08245"/>
    </source>
</evidence>
<dbReference type="InterPro" id="IPR036615">
    <property type="entry name" value="Mur_ligase_C_dom_sf"/>
</dbReference>
<organism evidence="6 7">
    <name type="scientific">Candidatus Shapirobacteria bacterium CG09_land_8_20_14_0_10_38_17</name>
    <dbReference type="NCBI Taxonomy" id="1974884"/>
    <lineage>
        <taxon>Bacteria</taxon>
        <taxon>Candidatus Shapironibacteriota</taxon>
    </lineage>
</organism>
<dbReference type="PANTHER" id="PTHR43024">
    <property type="entry name" value="UDP-N-ACETYLMURAMOYL-TRIPEPTIDE--D-ALANYL-D-ALANINE LIGASE"/>
    <property type="match status" value="1"/>
</dbReference>
<dbReference type="AlphaFoldDB" id="A0A2H0WTF4"/>